<dbReference type="AlphaFoldDB" id="A0A4Y9YJN2"/>
<dbReference type="Proteomes" id="UP000298390">
    <property type="component" value="Unassembled WGS sequence"/>
</dbReference>
<dbReference type="STRING" id="34475.A0A4Y9YJN2"/>
<feature type="compositionally biased region" description="Pro residues" evidence="1">
    <location>
        <begin position="115"/>
        <end position="129"/>
    </location>
</feature>
<comment type="caution">
    <text evidence="3">The sequence shown here is derived from an EMBL/GenBank/DDBJ whole genome shotgun (WGS) entry which is preliminary data.</text>
</comment>
<feature type="compositionally biased region" description="Polar residues" evidence="1">
    <location>
        <begin position="48"/>
        <end position="67"/>
    </location>
</feature>
<evidence type="ECO:0000256" key="2">
    <source>
        <dbReference type="SAM" id="Phobius"/>
    </source>
</evidence>
<keyword evidence="2" id="KW-1133">Transmembrane helix</keyword>
<protein>
    <recommendedName>
        <fullName evidence="5">Transmembrane protein</fullName>
    </recommendedName>
</protein>
<dbReference type="EMBL" id="SEKV01000177">
    <property type="protein sequence ID" value="TFY62190.1"/>
    <property type="molecule type" value="Genomic_DNA"/>
</dbReference>
<evidence type="ECO:0000256" key="1">
    <source>
        <dbReference type="SAM" id="MobiDB-lite"/>
    </source>
</evidence>
<feature type="transmembrane region" description="Helical" evidence="2">
    <location>
        <begin position="280"/>
        <end position="299"/>
    </location>
</feature>
<reference evidence="3 4" key="1">
    <citation type="submission" date="2019-01" db="EMBL/GenBank/DDBJ databases">
        <title>Genome sequencing of the rare red list fungi Fomitopsis rosea.</title>
        <authorList>
            <person name="Buettner E."/>
            <person name="Kellner H."/>
        </authorList>
    </citation>
    <scope>NUCLEOTIDE SEQUENCE [LARGE SCALE GENOMIC DNA]</scope>
    <source>
        <strain evidence="3 4">DSM 105464</strain>
    </source>
</reference>
<accession>A0A4Y9YJN2</accession>
<evidence type="ECO:0008006" key="5">
    <source>
        <dbReference type="Google" id="ProtNLM"/>
    </source>
</evidence>
<evidence type="ECO:0000313" key="4">
    <source>
        <dbReference type="Proteomes" id="UP000298390"/>
    </source>
</evidence>
<sequence length="334" mass="36940">MGITPSSLMDDEAAFVGWMEAAGIIRSRADNYVWGPAGYQMTPPHSFSAGPNTFAPTVPSVSTQPNGMPTPPPHQLQTTNAPGHVSIPLPRLSLSQELEDPKPPSSASDGLAVPGPNPIHPAEPPPLVGPPHGHFVPGHNPYLLPSGEPLYFEHLTRYIMRLKVIRLQLSADNFKGGSRSHIMTFDRTWDDERLLKEMRKTYDGLRSWRRWFSLKNIRGKDQFIFPQRIGPSRVSARQHMRLRFLLDHPEKLRGSRDFMKMLDAPGVGIEFVERWQAKRLAFAVIGLVLLSLAASLIYACVTGDVSTAFTIGSYITSAFSVVLVLVGILGFVDL</sequence>
<name>A0A4Y9YJN2_9APHY</name>
<keyword evidence="2" id="KW-0472">Membrane</keyword>
<feature type="transmembrane region" description="Helical" evidence="2">
    <location>
        <begin position="311"/>
        <end position="332"/>
    </location>
</feature>
<evidence type="ECO:0000313" key="3">
    <source>
        <dbReference type="EMBL" id="TFY62190.1"/>
    </source>
</evidence>
<feature type="region of interest" description="Disordered" evidence="1">
    <location>
        <begin position="48"/>
        <end position="133"/>
    </location>
</feature>
<proteinExistence type="predicted"/>
<organism evidence="3 4">
    <name type="scientific">Rhodofomes roseus</name>
    <dbReference type="NCBI Taxonomy" id="34475"/>
    <lineage>
        <taxon>Eukaryota</taxon>
        <taxon>Fungi</taxon>
        <taxon>Dikarya</taxon>
        <taxon>Basidiomycota</taxon>
        <taxon>Agaricomycotina</taxon>
        <taxon>Agaricomycetes</taxon>
        <taxon>Polyporales</taxon>
        <taxon>Rhodofomes</taxon>
    </lineage>
</organism>
<gene>
    <name evidence="3" type="ORF">EVJ58_g4023</name>
</gene>
<keyword evidence="2" id="KW-0812">Transmembrane</keyword>